<evidence type="ECO:0000313" key="2">
    <source>
        <dbReference type="Proteomes" id="UP000299102"/>
    </source>
</evidence>
<evidence type="ECO:0000313" key="1">
    <source>
        <dbReference type="EMBL" id="GBP74181.1"/>
    </source>
</evidence>
<dbReference type="Proteomes" id="UP000299102">
    <property type="component" value="Unassembled WGS sequence"/>
</dbReference>
<protein>
    <submittedName>
        <fullName evidence="1">Uncharacterized protein</fullName>
    </submittedName>
</protein>
<sequence length="170" mass="19298">MGGARKRRFRLISCHIFLARIMKKSVEILPRAAEMRARRPRRTSRNRPYANGNPLRLRVETSVITCMRNIPLEGKKGECGGRWRAPAGGGRGAANDKNIRVVRRQCSVHSSHVHYKRRCADAGRPALWSGLSNECFVPRALRVFSHFSHTQCPIGANMESLPIHPIDWNH</sequence>
<name>A0A4C1YCS3_EUMVA</name>
<gene>
    <name evidence="1" type="ORF">EVAR_48230_1</name>
</gene>
<reference evidence="1 2" key="1">
    <citation type="journal article" date="2019" name="Commun. Biol.">
        <title>The bagworm genome reveals a unique fibroin gene that provides high tensile strength.</title>
        <authorList>
            <person name="Kono N."/>
            <person name="Nakamura H."/>
            <person name="Ohtoshi R."/>
            <person name="Tomita M."/>
            <person name="Numata K."/>
            <person name="Arakawa K."/>
        </authorList>
    </citation>
    <scope>NUCLEOTIDE SEQUENCE [LARGE SCALE GENOMIC DNA]</scope>
</reference>
<dbReference type="EMBL" id="BGZK01001198">
    <property type="protein sequence ID" value="GBP74181.1"/>
    <property type="molecule type" value="Genomic_DNA"/>
</dbReference>
<proteinExistence type="predicted"/>
<keyword evidence="2" id="KW-1185">Reference proteome</keyword>
<dbReference type="AlphaFoldDB" id="A0A4C1YCS3"/>
<organism evidence="1 2">
    <name type="scientific">Eumeta variegata</name>
    <name type="common">Bagworm moth</name>
    <name type="synonym">Eumeta japonica</name>
    <dbReference type="NCBI Taxonomy" id="151549"/>
    <lineage>
        <taxon>Eukaryota</taxon>
        <taxon>Metazoa</taxon>
        <taxon>Ecdysozoa</taxon>
        <taxon>Arthropoda</taxon>
        <taxon>Hexapoda</taxon>
        <taxon>Insecta</taxon>
        <taxon>Pterygota</taxon>
        <taxon>Neoptera</taxon>
        <taxon>Endopterygota</taxon>
        <taxon>Lepidoptera</taxon>
        <taxon>Glossata</taxon>
        <taxon>Ditrysia</taxon>
        <taxon>Tineoidea</taxon>
        <taxon>Psychidae</taxon>
        <taxon>Oiketicinae</taxon>
        <taxon>Eumeta</taxon>
    </lineage>
</organism>
<comment type="caution">
    <text evidence="1">The sequence shown here is derived from an EMBL/GenBank/DDBJ whole genome shotgun (WGS) entry which is preliminary data.</text>
</comment>
<accession>A0A4C1YCS3</accession>